<gene>
    <name evidence="2" type="ORF">ERX27_09800</name>
</gene>
<name>A0A4R6BB22_9STAP</name>
<feature type="signal peptide" evidence="1">
    <location>
        <begin position="1"/>
        <end position="19"/>
    </location>
</feature>
<evidence type="ECO:0000256" key="1">
    <source>
        <dbReference type="SAM" id="SignalP"/>
    </source>
</evidence>
<dbReference type="Proteomes" id="UP000295310">
    <property type="component" value="Unassembled WGS sequence"/>
</dbReference>
<dbReference type="AlphaFoldDB" id="A0A4R6BB22"/>
<feature type="chain" id="PRO_5038376983" evidence="1">
    <location>
        <begin position="20"/>
        <end position="183"/>
    </location>
</feature>
<dbReference type="OrthoDB" id="2417445at2"/>
<protein>
    <submittedName>
        <fullName evidence="2">Uncharacterized protein</fullName>
    </submittedName>
</protein>
<sequence length="183" mass="20686">MKKLATVVFASALFVTPFADHQADAAAAPSYKAPDLLNTTVAKQLKNDTFVYKRVDGKAVKIGDTFKTAKYQWGRPSYLSTYSLLGNSSFEAGYGPQPIVVLKGATAKYVENFNNAKVNSYQFYYENKYSPTAIQKVYGKPTSSSRLNSHEIEHYYKDLFKVTYEKNNEGKWRVRTVIYAKNI</sequence>
<dbReference type="RefSeq" id="WP_133432648.1">
    <property type="nucleotide sequence ID" value="NZ_SCWA01000021.1"/>
</dbReference>
<evidence type="ECO:0000313" key="3">
    <source>
        <dbReference type="Proteomes" id="UP000295310"/>
    </source>
</evidence>
<comment type="caution">
    <text evidence="2">The sequence shown here is derived from an EMBL/GenBank/DDBJ whole genome shotgun (WGS) entry which is preliminary data.</text>
</comment>
<accession>A0A4R6BB22</accession>
<keyword evidence="3" id="KW-1185">Reference proteome</keyword>
<organism evidence="2 3">
    <name type="scientific">Macrococcus brunensis</name>
    <dbReference type="NCBI Taxonomy" id="198483"/>
    <lineage>
        <taxon>Bacteria</taxon>
        <taxon>Bacillati</taxon>
        <taxon>Bacillota</taxon>
        <taxon>Bacilli</taxon>
        <taxon>Bacillales</taxon>
        <taxon>Staphylococcaceae</taxon>
        <taxon>Macrococcus</taxon>
    </lineage>
</organism>
<evidence type="ECO:0000313" key="2">
    <source>
        <dbReference type="EMBL" id="TDL94161.1"/>
    </source>
</evidence>
<keyword evidence="1" id="KW-0732">Signal</keyword>
<dbReference type="EMBL" id="SCWA01000021">
    <property type="protein sequence ID" value="TDL94161.1"/>
    <property type="molecule type" value="Genomic_DNA"/>
</dbReference>
<reference evidence="2 3" key="1">
    <citation type="submission" date="2019-01" db="EMBL/GenBank/DDBJ databases">
        <title>Draft genome sequences of the type strains of six Macrococcus species.</title>
        <authorList>
            <person name="Mazhar S."/>
            <person name="Altermann E."/>
            <person name="Hill C."/>
            <person name="Mcauliffe O."/>
        </authorList>
    </citation>
    <scope>NUCLEOTIDE SEQUENCE [LARGE SCALE GENOMIC DNA]</scope>
    <source>
        <strain evidence="2 3">CCM4811</strain>
    </source>
</reference>
<proteinExistence type="predicted"/>